<evidence type="ECO:0000313" key="3">
    <source>
        <dbReference type="Proteomes" id="UP000243547"/>
    </source>
</evidence>
<dbReference type="EMBL" id="FRAI01000005">
    <property type="protein sequence ID" value="SHJ68762.1"/>
    <property type="molecule type" value="Genomic_DNA"/>
</dbReference>
<keyword evidence="1" id="KW-0472">Membrane</keyword>
<feature type="transmembrane region" description="Helical" evidence="1">
    <location>
        <begin position="12"/>
        <end position="34"/>
    </location>
</feature>
<keyword evidence="1" id="KW-1133">Transmembrane helix</keyword>
<proteinExistence type="predicted"/>
<gene>
    <name evidence="2" type="ORF">SAMN02745227_00454</name>
</gene>
<keyword evidence="3" id="KW-1185">Reference proteome</keyword>
<sequence>MGEIKGYTLLEVIIAVGIIGIILMVLLTTISLSYNTWFQLAEESQQSYRIRTITNFYYREGRMIDKSTIRFTNNGNRGRKLIYKRYNNAQEYTLEVSINNSLYWRRDGSVYIIIENITFMDFIVNENNFVVKFRINSKDYRLVVPW</sequence>
<protein>
    <submittedName>
        <fullName evidence="2">Prepilin-type N-terminal cleavage/methylation domain-containing protein</fullName>
    </submittedName>
</protein>
<evidence type="ECO:0000256" key="1">
    <source>
        <dbReference type="SAM" id="Phobius"/>
    </source>
</evidence>
<reference evidence="3" key="1">
    <citation type="submission" date="2016-11" db="EMBL/GenBank/DDBJ databases">
        <authorList>
            <person name="Varghese N."/>
            <person name="Submissions S."/>
        </authorList>
    </citation>
    <scope>NUCLEOTIDE SEQUENCE [LARGE SCALE GENOMIC DNA]</scope>
    <source>
        <strain evidence="3">DSM 14826</strain>
    </source>
</reference>
<dbReference type="NCBIfam" id="TIGR02532">
    <property type="entry name" value="IV_pilin_GFxxxE"/>
    <property type="match status" value="1"/>
</dbReference>
<keyword evidence="1" id="KW-0812">Transmembrane</keyword>
<dbReference type="InterPro" id="IPR045584">
    <property type="entry name" value="Pilin-like"/>
</dbReference>
<dbReference type="OrthoDB" id="9832219at2"/>
<dbReference type="RefSeq" id="WP_072905884.1">
    <property type="nucleotide sequence ID" value="NZ_FRAI01000005.1"/>
</dbReference>
<dbReference type="PROSITE" id="PS00409">
    <property type="entry name" value="PROKAR_NTER_METHYL"/>
    <property type="match status" value="1"/>
</dbReference>
<dbReference type="Proteomes" id="UP000243547">
    <property type="component" value="Unassembled WGS sequence"/>
</dbReference>
<name>A0A1M6LC69_9FIRM</name>
<organism evidence="2 3">
    <name type="scientific">Anaerobranca californiensis DSM 14826</name>
    <dbReference type="NCBI Taxonomy" id="1120989"/>
    <lineage>
        <taxon>Bacteria</taxon>
        <taxon>Bacillati</taxon>
        <taxon>Bacillota</taxon>
        <taxon>Clostridia</taxon>
        <taxon>Eubacteriales</taxon>
        <taxon>Proteinivoracaceae</taxon>
        <taxon>Anaerobranca</taxon>
    </lineage>
</organism>
<dbReference type="STRING" id="1120989.SAMN02745227_00454"/>
<accession>A0A1M6LC69</accession>
<dbReference type="SUPFAM" id="SSF54523">
    <property type="entry name" value="Pili subunits"/>
    <property type="match status" value="1"/>
</dbReference>
<dbReference type="InterPro" id="IPR012902">
    <property type="entry name" value="N_methyl_site"/>
</dbReference>
<dbReference type="AlphaFoldDB" id="A0A1M6LC69"/>
<evidence type="ECO:0000313" key="2">
    <source>
        <dbReference type="EMBL" id="SHJ68762.1"/>
    </source>
</evidence>